<accession>W6A8Y4</accession>
<dbReference type="PIRSF" id="PIRSF005261">
    <property type="entry name" value="Heat_shock_Hsp33"/>
    <property type="match status" value="1"/>
</dbReference>
<dbReference type="InterPro" id="IPR016153">
    <property type="entry name" value="Heat_shock_Hsp33_N"/>
</dbReference>
<keyword evidence="1" id="KW-0963">Cytoplasm</keyword>
<dbReference type="EMBL" id="CP006934">
    <property type="protein sequence ID" value="AHI53426.1"/>
    <property type="molecule type" value="Genomic_DNA"/>
</dbReference>
<dbReference type="OrthoDB" id="9776534at2"/>
<gene>
    <name evidence="6" type="primary">hslO</name>
    <name evidence="6" type="ORF">SSABA_v1c00140</name>
</gene>
<evidence type="ECO:0000256" key="1">
    <source>
        <dbReference type="ARBA" id="ARBA00022490"/>
    </source>
</evidence>
<reference evidence="6 7" key="1">
    <citation type="journal article" date="2014" name="Genome Biol. Evol.">
        <title>Molecular evolution of the substrate utilization strategies and putative virulence factors in mosquito-associated Spiroplasma species.</title>
        <authorList>
            <person name="Chang T.H."/>
            <person name="Lo W.S."/>
            <person name="Ku C."/>
            <person name="Chen L.L."/>
            <person name="Kuo C.H."/>
        </authorList>
    </citation>
    <scope>NUCLEOTIDE SEQUENCE [LARGE SCALE GENOMIC DNA]</scope>
    <source>
        <strain evidence="6">Ar-1343</strain>
    </source>
</reference>
<evidence type="ECO:0000256" key="3">
    <source>
        <dbReference type="ARBA" id="ARBA00023157"/>
    </source>
</evidence>
<dbReference type="PANTHER" id="PTHR30111">
    <property type="entry name" value="33 KDA CHAPERONIN"/>
    <property type="match status" value="1"/>
</dbReference>
<dbReference type="GO" id="GO:0005737">
    <property type="term" value="C:cytoplasm"/>
    <property type="evidence" value="ECO:0007669"/>
    <property type="project" value="InterPro"/>
</dbReference>
<dbReference type="Proteomes" id="UP000019265">
    <property type="component" value="Chromosome"/>
</dbReference>
<dbReference type="Gene3D" id="3.55.30.10">
    <property type="entry name" value="Hsp33 domain"/>
    <property type="match status" value="1"/>
</dbReference>
<dbReference type="STRING" id="1276257.SSABA_v1c00140"/>
<dbReference type="HOGENOM" id="CLU_054493_1_0_14"/>
<evidence type="ECO:0000256" key="2">
    <source>
        <dbReference type="ARBA" id="ARBA00022833"/>
    </source>
</evidence>
<evidence type="ECO:0000313" key="6">
    <source>
        <dbReference type="EMBL" id="AHI53426.1"/>
    </source>
</evidence>
<dbReference type="SUPFAM" id="SSF64397">
    <property type="entry name" value="Hsp33 domain"/>
    <property type="match status" value="1"/>
</dbReference>
<dbReference type="Gene3D" id="3.90.1280.10">
    <property type="entry name" value="HSP33 redox switch-like"/>
    <property type="match status" value="1"/>
</dbReference>
<dbReference type="InterPro" id="IPR016154">
    <property type="entry name" value="Heat_shock_Hsp33_C"/>
</dbReference>
<dbReference type="PANTHER" id="PTHR30111:SF1">
    <property type="entry name" value="33 KDA CHAPERONIN"/>
    <property type="match status" value="1"/>
</dbReference>
<dbReference type="SUPFAM" id="SSF118352">
    <property type="entry name" value="HSP33 redox switch-like"/>
    <property type="match status" value="1"/>
</dbReference>
<dbReference type="AlphaFoldDB" id="W6A8Y4"/>
<evidence type="ECO:0000256" key="4">
    <source>
        <dbReference type="ARBA" id="ARBA00023186"/>
    </source>
</evidence>
<protein>
    <submittedName>
        <fullName evidence="6">Heat shock protein 33</fullName>
    </submittedName>
</protein>
<dbReference type="InterPro" id="IPR000397">
    <property type="entry name" value="Heat_shock_Hsp33"/>
</dbReference>
<name>W6A8Y4_9MOLU</name>
<organism evidence="6 7">
    <name type="scientific">Spiroplasma sabaudiense Ar-1343</name>
    <dbReference type="NCBI Taxonomy" id="1276257"/>
    <lineage>
        <taxon>Bacteria</taxon>
        <taxon>Bacillati</taxon>
        <taxon>Mycoplasmatota</taxon>
        <taxon>Mollicutes</taxon>
        <taxon>Entomoplasmatales</taxon>
        <taxon>Spiroplasmataceae</taxon>
        <taxon>Spiroplasma</taxon>
    </lineage>
</organism>
<sequence>MDLEVRALSQSHNLKISIVDLSESVQEIIKLQDSNSLASIALGKLVIANCLIGADLKENNKVTSNINGAGLAGTMIAEFQNKTVRGYIQVPNFDLNEIKEKDGSPLSQVVGKIGFLQVSKDINMKEPYISKVQIVNGEINIDYMYLLNQSDQVPSLISSLVELNEANEVIKAAGIMIQMLPGHSEADIEFLEEKLGSLDHLLDTLKKTTVYEELIKDIASDAKILEVNQLKYKCTCSKDKVLATILLLGEDELQNIINTDEFVEVVCDFCKLKYNISGEEIKKII</sequence>
<dbReference type="GO" id="GO:0051082">
    <property type="term" value="F:unfolded protein binding"/>
    <property type="evidence" value="ECO:0007669"/>
    <property type="project" value="InterPro"/>
</dbReference>
<keyword evidence="3" id="KW-1015">Disulfide bond</keyword>
<proteinExistence type="predicted"/>
<evidence type="ECO:0000256" key="5">
    <source>
        <dbReference type="ARBA" id="ARBA00023284"/>
    </source>
</evidence>
<dbReference type="RefSeq" id="WP_025250567.1">
    <property type="nucleotide sequence ID" value="NZ_CP006934.1"/>
</dbReference>
<keyword evidence="4" id="KW-0143">Chaperone</keyword>
<keyword evidence="5" id="KW-0676">Redox-active center</keyword>
<dbReference type="GO" id="GO:0042026">
    <property type="term" value="P:protein refolding"/>
    <property type="evidence" value="ECO:0007669"/>
    <property type="project" value="TreeGrafter"/>
</dbReference>
<dbReference type="PATRIC" id="fig|1276257.3.peg.14"/>
<dbReference type="KEGG" id="ssab:SSABA_v1c00140"/>
<keyword evidence="6" id="KW-0346">Stress response</keyword>
<keyword evidence="2" id="KW-0862">Zinc</keyword>
<keyword evidence="7" id="KW-1185">Reference proteome</keyword>
<dbReference type="Pfam" id="PF01430">
    <property type="entry name" value="HSP33"/>
    <property type="match status" value="1"/>
</dbReference>
<dbReference type="eggNOG" id="COG1281">
    <property type="taxonomic scope" value="Bacteria"/>
</dbReference>
<dbReference type="GO" id="GO:0044183">
    <property type="term" value="F:protein folding chaperone"/>
    <property type="evidence" value="ECO:0007669"/>
    <property type="project" value="TreeGrafter"/>
</dbReference>
<evidence type="ECO:0000313" key="7">
    <source>
        <dbReference type="Proteomes" id="UP000019265"/>
    </source>
</evidence>